<dbReference type="InterPro" id="IPR006260">
    <property type="entry name" value="TonB/TolA_C"/>
</dbReference>
<dbReference type="EMBL" id="JAVDRL010000009">
    <property type="protein sequence ID" value="MDR6532449.1"/>
    <property type="molecule type" value="Genomic_DNA"/>
</dbReference>
<proteinExistence type="predicted"/>
<protein>
    <submittedName>
        <fullName evidence="8">Protein TonB</fullName>
    </submittedName>
</protein>
<evidence type="ECO:0000256" key="3">
    <source>
        <dbReference type="ARBA" id="ARBA00022989"/>
    </source>
</evidence>
<comment type="caution">
    <text evidence="8">The sequence shown here is derived from an EMBL/GenBank/DDBJ whole genome shotgun (WGS) entry which is preliminary data.</text>
</comment>
<name>A0ABU1N1X4_9CAUL</name>
<reference evidence="8 9" key="1">
    <citation type="submission" date="2023-07" db="EMBL/GenBank/DDBJ databases">
        <title>Sorghum-associated microbial communities from plants grown in Nebraska, USA.</title>
        <authorList>
            <person name="Schachtman D."/>
        </authorList>
    </citation>
    <scope>NUCLEOTIDE SEQUENCE [LARGE SCALE GENOMIC DNA]</scope>
    <source>
        <strain evidence="8 9">DS2154</strain>
    </source>
</reference>
<keyword evidence="2 6" id="KW-0812">Transmembrane</keyword>
<feature type="compositionally biased region" description="Low complexity" evidence="5">
    <location>
        <begin position="90"/>
        <end position="101"/>
    </location>
</feature>
<feature type="transmembrane region" description="Helical" evidence="6">
    <location>
        <begin position="25"/>
        <end position="46"/>
    </location>
</feature>
<dbReference type="RefSeq" id="WP_310032966.1">
    <property type="nucleotide sequence ID" value="NZ_JAVDRL010000009.1"/>
</dbReference>
<dbReference type="PROSITE" id="PS52015">
    <property type="entry name" value="TONB_CTD"/>
    <property type="match status" value="1"/>
</dbReference>
<organism evidence="8 9">
    <name type="scientific">Caulobacter rhizosphaerae</name>
    <dbReference type="NCBI Taxonomy" id="2010972"/>
    <lineage>
        <taxon>Bacteria</taxon>
        <taxon>Pseudomonadati</taxon>
        <taxon>Pseudomonadota</taxon>
        <taxon>Alphaproteobacteria</taxon>
        <taxon>Caulobacterales</taxon>
        <taxon>Caulobacteraceae</taxon>
        <taxon>Caulobacter</taxon>
    </lineage>
</organism>
<dbReference type="Pfam" id="PF03544">
    <property type="entry name" value="TonB_C"/>
    <property type="match status" value="1"/>
</dbReference>
<accession>A0ABU1N1X4</accession>
<evidence type="ECO:0000313" key="9">
    <source>
        <dbReference type="Proteomes" id="UP001262754"/>
    </source>
</evidence>
<dbReference type="InterPro" id="IPR037682">
    <property type="entry name" value="TonB_C"/>
</dbReference>
<comment type="subcellular location">
    <subcellularLocation>
        <location evidence="1">Membrane</location>
        <topology evidence="1">Single-pass membrane protein</topology>
    </subcellularLocation>
</comment>
<keyword evidence="4 6" id="KW-0472">Membrane</keyword>
<dbReference type="Proteomes" id="UP001262754">
    <property type="component" value="Unassembled WGS sequence"/>
</dbReference>
<evidence type="ECO:0000259" key="7">
    <source>
        <dbReference type="PROSITE" id="PS52015"/>
    </source>
</evidence>
<gene>
    <name evidence="8" type="ORF">J2800_003207</name>
</gene>
<evidence type="ECO:0000313" key="8">
    <source>
        <dbReference type="EMBL" id="MDR6532449.1"/>
    </source>
</evidence>
<evidence type="ECO:0000256" key="4">
    <source>
        <dbReference type="ARBA" id="ARBA00023136"/>
    </source>
</evidence>
<evidence type="ECO:0000256" key="5">
    <source>
        <dbReference type="SAM" id="MobiDB-lite"/>
    </source>
</evidence>
<feature type="region of interest" description="Disordered" evidence="5">
    <location>
        <begin position="58"/>
        <end position="101"/>
    </location>
</feature>
<dbReference type="NCBIfam" id="TIGR01352">
    <property type="entry name" value="tonB_Cterm"/>
    <property type="match status" value="1"/>
</dbReference>
<feature type="domain" description="TonB C-terminal" evidence="7">
    <location>
        <begin position="146"/>
        <end position="240"/>
    </location>
</feature>
<dbReference type="SUPFAM" id="SSF74653">
    <property type="entry name" value="TolA/TonB C-terminal domain"/>
    <property type="match status" value="1"/>
</dbReference>
<evidence type="ECO:0000256" key="1">
    <source>
        <dbReference type="ARBA" id="ARBA00004167"/>
    </source>
</evidence>
<evidence type="ECO:0000256" key="2">
    <source>
        <dbReference type="ARBA" id="ARBA00022692"/>
    </source>
</evidence>
<keyword evidence="3 6" id="KW-1133">Transmembrane helix</keyword>
<keyword evidence="9" id="KW-1185">Reference proteome</keyword>
<dbReference type="Gene3D" id="3.30.1150.10">
    <property type="match status" value="1"/>
</dbReference>
<sequence>MVAYEGAVGSYIPGLDTKPGKPSKALVAALVVVSAAHAGLFAYLAYQKYVTPITTEYPAPPTTTLEQWKPQPPPLPKPNLDKPKPVQSNPVVPREPVPTTQTEVTPLVVPKVEPTEVKGSGPLVFAENTSAGDPPAQPQPKVVTRPNWLKKPGASEFSRFYPESAMRRGVGGMATLNCTVAANGSIQACSVLDETPSEEGFGKAAVKLSKFFRMSPQMENGQAVDGASVRIPIRFNAAEG</sequence>
<evidence type="ECO:0000256" key="6">
    <source>
        <dbReference type="SAM" id="Phobius"/>
    </source>
</evidence>